<accession>A0ABY7AN83</accession>
<keyword evidence="2" id="KW-1185">Reference proteome</keyword>
<gene>
    <name evidence="1" type="ORF">OLW01_11355</name>
</gene>
<evidence type="ECO:0000313" key="2">
    <source>
        <dbReference type="Proteomes" id="UP001163726"/>
    </source>
</evidence>
<evidence type="ECO:0000313" key="1">
    <source>
        <dbReference type="EMBL" id="WAJ69746.1"/>
    </source>
</evidence>
<sequence length="115" mass="13092">MSNNLNIDASNASIELIHPKRMNKVGRVLYHLYQGGTLNRFEAEEQLHDHCLNSTISKISNDLGVVIERKTEVVIGYQGHKSPCKRYSINSHPNNMYMACKQLVCLYGFKIPMPD</sequence>
<dbReference type="EMBL" id="CP109965">
    <property type="protein sequence ID" value="WAJ69746.1"/>
    <property type="molecule type" value="Genomic_DNA"/>
</dbReference>
<name>A0ABY7AN83_9ALTE</name>
<protein>
    <submittedName>
        <fullName evidence="1">Uncharacterized protein</fullName>
    </submittedName>
</protein>
<proteinExistence type="predicted"/>
<dbReference type="Proteomes" id="UP001163726">
    <property type="component" value="Chromosome"/>
</dbReference>
<organism evidence="1 2">
    <name type="scientific">Catenovulum adriaticum</name>
    <dbReference type="NCBI Taxonomy" id="2984846"/>
    <lineage>
        <taxon>Bacteria</taxon>
        <taxon>Pseudomonadati</taxon>
        <taxon>Pseudomonadota</taxon>
        <taxon>Gammaproteobacteria</taxon>
        <taxon>Alteromonadales</taxon>
        <taxon>Alteromonadaceae</taxon>
        <taxon>Catenovulum</taxon>
    </lineage>
</organism>
<reference evidence="1" key="1">
    <citation type="submission" date="2022-10" db="EMBL/GenBank/DDBJ databases">
        <title>Catenovulum adriacola sp. nov. isolated in the Harbour of Susak.</title>
        <authorList>
            <person name="Schoch T."/>
            <person name="Reich S.J."/>
            <person name="Stoeferle S."/>
            <person name="Flaiz M."/>
            <person name="Kazda M."/>
            <person name="Riedel C.U."/>
            <person name="Duerre P."/>
        </authorList>
    </citation>
    <scope>NUCLEOTIDE SEQUENCE</scope>
    <source>
        <strain evidence="1">TS8</strain>
    </source>
</reference>
<dbReference type="RefSeq" id="WP_268074030.1">
    <property type="nucleotide sequence ID" value="NZ_CP109965.1"/>
</dbReference>